<dbReference type="Gene3D" id="1.10.10.10">
    <property type="entry name" value="Winged helix-like DNA-binding domain superfamily/Winged helix DNA-binding domain"/>
    <property type="match status" value="1"/>
</dbReference>
<proteinExistence type="predicted"/>
<dbReference type="InterPro" id="IPR036388">
    <property type="entry name" value="WH-like_DNA-bd_sf"/>
</dbReference>
<protein>
    <submittedName>
        <fullName evidence="2">PadR family transcriptional regulator</fullName>
    </submittedName>
</protein>
<dbReference type="SUPFAM" id="SSF46785">
    <property type="entry name" value="Winged helix' DNA-binding domain"/>
    <property type="match status" value="1"/>
</dbReference>
<evidence type="ECO:0000313" key="3">
    <source>
        <dbReference type="Proteomes" id="UP000670947"/>
    </source>
</evidence>
<name>A0ABS3W556_9BACL</name>
<evidence type="ECO:0000313" key="2">
    <source>
        <dbReference type="EMBL" id="MBO7743433.1"/>
    </source>
</evidence>
<dbReference type="Proteomes" id="UP000670947">
    <property type="component" value="Unassembled WGS sequence"/>
</dbReference>
<dbReference type="InterPro" id="IPR052509">
    <property type="entry name" value="Metal_resp_DNA-bind_regulator"/>
</dbReference>
<gene>
    <name evidence="2" type="ORF">I8J29_04455</name>
</gene>
<keyword evidence="3" id="KW-1185">Reference proteome</keyword>
<feature type="domain" description="Transcription regulator PadR N-terminal" evidence="1">
    <location>
        <begin position="19"/>
        <end position="94"/>
    </location>
</feature>
<dbReference type="PANTHER" id="PTHR33169:SF27">
    <property type="entry name" value="TRANSCRIPTIONAL REGULATOR PADR FAMILY PROTEIN"/>
    <property type="match status" value="1"/>
</dbReference>
<dbReference type="EMBL" id="JAGGDJ010000002">
    <property type="protein sequence ID" value="MBO7743433.1"/>
    <property type="molecule type" value="Genomic_DNA"/>
</dbReference>
<organism evidence="2 3">
    <name type="scientific">Paenibacillus artemisiicola</name>
    <dbReference type="NCBI Taxonomy" id="1172618"/>
    <lineage>
        <taxon>Bacteria</taxon>
        <taxon>Bacillati</taxon>
        <taxon>Bacillota</taxon>
        <taxon>Bacilli</taxon>
        <taxon>Bacillales</taxon>
        <taxon>Paenibacillaceae</taxon>
        <taxon>Paenibacillus</taxon>
    </lineage>
</organism>
<sequence length="208" mass="23921">MTMKNKPNKPQRSPLALAVLAHLAEEPMHPYGMQQLIKERGKDEVINVRQRTGIYQTIDRLLREGLISVQGTLSEGGRPDRTMYELTEAGSEASKEWLREMLAVQSREYPDFPAAVSFLTLLAPDDVLRQFEKREAALQETVERMDAQLLRYKETVPRLFMLEAEYGRAVAGAELEWLRAAIDDFRSGELSWNEEWLRDVAERLRGSQ</sequence>
<dbReference type="InterPro" id="IPR036390">
    <property type="entry name" value="WH_DNA-bd_sf"/>
</dbReference>
<comment type="caution">
    <text evidence="2">The sequence shown here is derived from an EMBL/GenBank/DDBJ whole genome shotgun (WGS) entry which is preliminary data.</text>
</comment>
<dbReference type="InterPro" id="IPR005149">
    <property type="entry name" value="Tscrpt_reg_PadR_N"/>
</dbReference>
<reference evidence="2 3" key="1">
    <citation type="submission" date="2021-03" db="EMBL/GenBank/DDBJ databases">
        <title>Paenibacillus artemisicola MWE-103 whole genome sequence.</title>
        <authorList>
            <person name="Ham Y.J."/>
        </authorList>
    </citation>
    <scope>NUCLEOTIDE SEQUENCE [LARGE SCALE GENOMIC DNA]</scope>
    <source>
        <strain evidence="2 3">MWE-103</strain>
    </source>
</reference>
<dbReference type="PANTHER" id="PTHR33169">
    <property type="entry name" value="PADR-FAMILY TRANSCRIPTIONAL REGULATOR"/>
    <property type="match status" value="1"/>
</dbReference>
<accession>A0ABS3W556</accession>
<dbReference type="Pfam" id="PF03551">
    <property type="entry name" value="PadR"/>
    <property type="match status" value="1"/>
</dbReference>
<evidence type="ECO:0000259" key="1">
    <source>
        <dbReference type="Pfam" id="PF03551"/>
    </source>
</evidence>